<feature type="compositionally biased region" description="Basic and acidic residues" evidence="1">
    <location>
        <begin position="140"/>
        <end position="159"/>
    </location>
</feature>
<accession>A0A0F7U9C8</accession>
<dbReference type="EMBL" id="LN714478">
    <property type="protein sequence ID" value="CEL65235.1"/>
    <property type="molecule type" value="Genomic_DNA"/>
</dbReference>
<dbReference type="AlphaFoldDB" id="A0A0F7U9C8"/>
<feature type="compositionally biased region" description="Basic and acidic residues" evidence="1">
    <location>
        <begin position="229"/>
        <end position="239"/>
    </location>
</feature>
<feature type="region of interest" description="Disordered" evidence="1">
    <location>
        <begin position="214"/>
        <end position="239"/>
    </location>
</feature>
<reference evidence="2" key="1">
    <citation type="journal article" date="2015" name="PLoS ONE">
        <title>Comprehensive Evaluation of Toxoplasma gondii VEG and Neospora caninum LIV Genomes with Tachyzoite Stage Transcriptome and Proteome Defines Novel Transcript Features.</title>
        <authorList>
            <person name="Ramaprasad A."/>
            <person name="Mourier T."/>
            <person name="Naeem R."/>
            <person name="Malas T.B."/>
            <person name="Moussa E."/>
            <person name="Panigrahi A."/>
            <person name="Vermont S.J."/>
            <person name="Otto T.D."/>
            <person name="Wastling J."/>
            <person name="Pain A."/>
        </authorList>
    </citation>
    <scope>NUCLEOTIDE SEQUENCE</scope>
    <source>
        <strain evidence="2">Liverpool</strain>
    </source>
</reference>
<feature type="region of interest" description="Disordered" evidence="1">
    <location>
        <begin position="140"/>
        <end position="172"/>
    </location>
</feature>
<proteinExistence type="predicted"/>
<evidence type="ECO:0000256" key="1">
    <source>
        <dbReference type="SAM" id="MobiDB-lite"/>
    </source>
</evidence>
<sequence>MSRHLDRCAAASAASTQSKGELDDARLAWSHLLLHAVVTFWETEGKEPCCADTGDGSHAVLCDDGNAGVSDAAGEERAHWSDNSAEAIRAGWEAVADIEQALDGLLAAIESVLASPSQGGRGLDSCAALLKQTRDAMERRLSAARRDASSLDKALERRQPPPADDGGVEASGETAEECVSRARHRAGLSLVFVNLPSLLCSVAHFVAAAARPPPGQTPGCLLSAPSGVETRDTTSDKHQKEQTELYEKGLLASLKLVRAVILDAAESTDTERYRAPVEEFETDLVEKVIGICTPPNMLWKPEDLVGASNRTKPYERLLPSSMEGYELVFDDGVAKVAGTFSPGFNKPELPNKQRITPERSIRDAVLRVAALIEALLVPLQSLGGSESASTAKVDFPLLDAWRSSRVISLSAEILQALRDAATPAVSSSLPPTIRQPFLTEGIRTRLICRTCSLLLSCKQLPRAFDGSRCPHRRQMLPLELAVDVAAAQTETTPDFFRDKISGVKCLPDGLDYENVVRHAAAFPRNTLGQATTQDRRTTYDFASHLGDTGAMLLSWFVARVFLELLRSLAEHETTDYSRLTIPILLRLVDIPQPHVRRLGWICFSISSTLLSPSDALAFHSPLLRAYMSAVVSAFEVLFPDPTESSFLSELQFVTNMCIVTLGHEPTCLATCMWHFQAVVRRAKIAVIYIAKDLMKIGLRGVESLTPVAITEGIALIRQLFVELGMHCICYVPEVLCRLLMIYITFISPAADSWDPRPFNIVGNQGNTERLTETQRFCLQNESVLLMRAIRANCTADEYTQVVACLRCTCLRNSSAHEAELRHYIQEFREFCMRCAPI</sequence>
<evidence type="ECO:0000313" key="2">
    <source>
        <dbReference type="EMBL" id="CEL65235.1"/>
    </source>
</evidence>
<organism evidence="2">
    <name type="scientific">Neospora caninum (strain Liverpool)</name>
    <dbReference type="NCBI Taxonomy" id="572307"/>
    <lineage>
        <taxon>Eukaryota</taxon>
        <taxon>Sar</taxon>
        <taxon>Alveolata</taxon>
        <taxon>Apicomplexa</taxon>
        <taxon>Conoidasida</taxon>
        <taxon>Coccidia</taxon>
        <taxon>Eucoccidiorida</taxon>
        <taxon>Eimeriorina</taxon>
        <taxon>Sarcocystidae</taxon>
        <taxon>Neospora</taxon>
    </lineage>
</organism>
<gene>
    <name evidence="2" type="ORF">BN1204_010910</name>
</gene>
<protein>
    <submittedName>
        <fullName evidence="2">Uncharacterized protein</fullName>
    </submittedName>
</protein>
<name>A0A0F7U9C8_NEOCL</name>